<dbReference type="AlphaFoldDB" id="L7FJ37"/>
<dbReference type="Proteomes" id="UP000014680">
    <property type="component" value="Unassembled WGS sequence"/>
</dbReference>
<gene>
    <name evidence="2" type="ORF">EIN_000350</name>
</gene>
<keyword evidence="3" id="KW-1185">Reference proteome</keyword>
<sequence length="156" mass="18458">MWQEHTEFFIEHIQKDYPLFLDLTIPVLFGLYLLKTGLRIGLYKKIILYLRNEKTELLLKCIITFPVNSNMIQEQAKCIGDFIQHIEENKNVQNSELIKICNKAGAMKEEQVTYKYTTKTNQLAVDEDEYKEEYRAEFSDFFVDVQDLLKTQSLSM</sequence>
<keyword evidence="1" id="KW-0812">Transmembrane</keyword>
<dbReference type="KEGG" id="eiv:EIN_000350"/>
<name>L7FJ37_ENTIV</name>
<evidence type="ECO:0000313" key="3">
    <source>
        <dbReference type="Proteomes" id="UP000014680"/>
    </source>
</evidence>
<accession>L7FJ37</accession>
<dbReference type="GeneID" id="14882576"/>
<feature type="transmembrane region" description="Helical" evidence="1">
    <location>
        <begin position="17"/>
        <end position="34"/>
    </location>
</feature>
<dbReference type="EMBL" id="KB207260">
    <property type="protein sequence ID" value="ELP83602.1"/>
    <property type="molecule type" value="Genomic_DNA"/>
</dbReference>
<protein>
    <submittedName>
        <fullName evidence="2">Uncharacterized protein</fullName>
    </submittedName>
</protein>
<organism evidence="2 3">
    <name type="scientific">Entamoeba invadens IP1</name>
    <dbReference type="NCBI Taxonomy" id="370355"/>
    <lineage>
        <taxon>Eukaryota</taxon>
        <taxon>Amoebozoa</taxon>
        <taxon>Evosea</taxon>
        <taxon>Archamoebae</taxon>
        <taxon>Mastigamoebida</taxon>
        <taxon>Entamoebidae</taxon>
        <taxon>Entamoeba</taxon>
    </lineage>
</organism>
<proteinExistence type="predicted"/>
<keyword evidence="1" id="KW-0472">Membrane</keyword>
<dbReference type="RefSeq" id="XP_004182948.1">
    <property type="nucleotide sequence ID" value="XM_004182900.1"/>
</dbReference>
<evidence type="ECO:0000256" key="1">
    <source>
        <dbReference type="SAM" id="Phobius"/>
    </source>
</evidence>
<evidence type="ECO:0000313" key="2">
    <source>
        <dbReference type="EMBL" id="ELP83602.1"/>
    </source>
</evidence>
<keyword evidence="1" id="KW-1133">Transmembrane helix</keyword>
<dbReference type="VEuPathDB" id="AmoebaDB:EIN_000350"/>
<reference evidence="2 3" key="1">
    <citation type="submission" date="2012-10" db="EMBL/GenBank/DDBJ databases">
        <authorList>
            <person name="Zafar N."/>
            <person name="Inman J."/>
            <person name="Hall N."/>
            <person name="Lorenzi H."/>
            <person name="Caler E."/>
        </authorList>
    </citation>
    <scope>NUCLEOTIDE SEQUENCE [LARGE SCALE GENOMIC DNA]</scope>
    <source>
        <strain evidence="2 3">IP1</strain>
    </source>
</reference>